<sequence>MLMISAEIVNETAQILTRNAAGLAPKNALSAGEGARQTDYSNRWLAVDPETRAKIKQDVLMALHSPIQKAGNVAAQADPDILSLRANESLTAVVHGARKEEP</sequence>
<comment type="caution">
    <text evidence="1">The sequence shown here is derived from an EMBL/GenBank/DDBJ whole genome shotgun (WGS) entry which is preliminary data.</text>
</comment>
<organism evidence="1 2">
    <name type="scientific">Artomyces pyxidatus</name>
    <dbReference type="NCBI Taxonomy" id="48021"/>
    <lineage>
        <taxon>Eukaryota</taxon>
        <taxon>Fungi</taxon>
        <taxon>Dikarya</taxon>
        <taxon>Basidiomycota</taxon>
        <taxon>Agaricomycotina</taxon>
        <taxon>Agaricomycetes</taxon>
        <taxon>Russulales</taxon>
        <taxon>Auriscalpiaceae</taxon>
        <taxon>Artomyces</taxon>
    </lineage>
</organism>
<evidence type="ECO:0000313" key="1">
    <source>
        <dbReference type="EMBL" id="KAI0055448.1"/>
    </source>
</evidence>
<dbReference type="Proteomes" id="UP000814140">
    <property type="component" value="Unassembled WGS sequence"/>
</dbReference>
<reference evidence="1" key="2">
    <citation type="journal article" date="2022" name="New Phytol.">
        <title>Evolutionary transition to the ectomycorrhizal habit in the genomes of a hyperdiverse lineage of mushroom-forming fungi.</title>
        <authorList>
            <person name="Looney B."/>
            <person name="Miyauchi S."/>
            <person name="Morin E."/>
            <person name="Drula E."/>
            <person name="Courty P.E."/>
            <person name="Kohler A."/>
            <person name="Kuo A."/>
            <person name="LaButti K."/>
            <person name="Pangilinan J."/>
            <person name="Lipzen A."/>
            <person name="Riley R."/>
            <person name="Andreopoulos W."/>
            <person name="He G."/>
            <person name="Johnson J."/>
            <person name="Nolan M."/>
            <person name="Tritt A."/>
            <person name="Barry K.W."/>
            <person name="Grigoriev I.V."/>
            <person name="Nagy L.G."/>
            <person name="Hibbett D."/>
            <person name="Henrissat B."/>
            <person name="Matheny P.B."/>
            <person name="Labbe J."/>
            <person name="Martin F.M."/>
        </authorList>
    </citation>
    <scope>NUCLEOTIDE SEQUENCE</scope>
    <source>
        <strain evidence="1">HHB10654</strain>
    </source>
</reference>
<dbReference type="EMBL" id="MU277291">
    <property type="protein sequence ID" value="KAI0055448.1"/>
    <property type="molecule type" value="Genomic_DNA"/>
</dbReference>
<proteinExistence type="predicted"/>
<keyword evidence="2" id="KW-1185">Reference proteome</keyword>
<reference evidence="1" key="1">
    <citation type="submission" date="2021-03" db="EMBL/GenBank/DDBJ databases">
        <authorList>
            <consortium name="DOE Joint Genome Institute"/>
            <person name="Ahrendt S."/>
            <person name="Looney B.P."/>
            <person name="Miyauchi S."/>
            <person name="Morin E."/>
            <person name="Drula E."/>
            <person name="Courty P.E."/>
            <person name="Chicoki N."/>
            <person name="Fauchery L."/>
            <person name="Kohler A."/>
            <person name="Kuo A."/>
            <person name="Labutti K."/>
            <person name="Pangilinan J."/>
            <person name="Lipzen A."/>
            <person name="Riley R."/>
            <person name="Andreopoulos W."/>
            <person name="He G."/>
            <person name="Johnson J."/>
            <person name="Barry K.W."/>
            <person name="Grigoriev I.V."/>
            <person name="Nagy L."/>
            <person name="Hibbett D."/>
            <person name="Henrissat B."/>
            <person name="Matheny P.B."/>
            <person name="Labbe J."/>
            <person name="Martin F."/>
        </authorList>
    </citation>
    <scope>NUCLEOTIDE SEQUENCE</scope>
    <source>
        <strain evidence="1">HHB10654</strain>
    </source>
</reference>
<protein>
    <submittedName>
        <fullName evidence="1">Uncharacterized protein</fullName>
    </submittedName>
</protein>
<gene>
    <name evidence="1" type="ORF">BV25DRAFT_1928493</name>
</gene>
<name>A0ACB8SHU9_9AGAM</name>
<accession>A0ACB8SHU9</accession>
<evidence type="ECO:0000313" key="2">
    <source>
        <dbReference type="Proteomes" id="UP000814140"/>
    </source>
</evidence>